<keyword evidence="3" id="KW-1185">Reference proteome</keyword>
<proteinExistence type="predicted"/>
<evidence type="ECO:0000256" key="1">
    <source>
        <dbReference type="SAM" id="MobiDB-lite"/>
    </source>
</evidence>
<evidence type="ECO:0000313" key="2">
    <source>
        <dbReference type="EMBL" id="EJK65624.1"/>
    </source>
</evidence>
<name>K0SKZ6_THAOC</name>
<dbReference type="Proteomes" id="UP000266841">
    <property type="component" value="Unassembled WGS sequence"/>
</dbReference>
<gene>
    <name evidence="2" type="ORF">THAOC_13497</name>
</gene>
<accession>K0SKZ6</accession>
<dbReference type="EMBL" id="AGNL01015633">
    <property type="protein sequence ID" value="EJK65624.1"/>
    <property type="molecule type" value="Genomic_DNA"/>
</dbReference>
<comment type="caution">
    <text evidence="2">The sequence shown here is derived from an EMBL/GenBank/DDBJ whole genome shotgun (WGS) entry which is preliminary data.</text>
</comment>
<feature type="non-terminal residue" evidence="2">
    <location>
        <position position="1"/>
    </location>
</feature>
<protein>
    <submittedName>
        <fullName evidence="2">Uncharacterized protein</fullName>
    </submittedName>
</protein>
<reference evidence="2 3" key="1">
    <citation type="journal article" date="2012" name="Genome Biol.">
        <title>Genome and low-iron response of an oceanic diatom adapted to chronic iron limitation.</title>
        <authorList>
            <person name="Lommer M."/>
            <person name="Specht M."/>
            <person name="Roy A.S."/>
            <person name="Kraemer L."/>
            <person name="Andreson R."/>
            <person name="Gutowska M.A."/>
            <person name="Wolf J."/>
            <person name="Bergner S.V."/>
            <person name="Schilhabel M.B."/>
            <person name="Klostermeier U.C."/>
            <person name="Beiko R.G."/>
            <person name="Rosenstiel P."/>
            <person name="Hippler M."/>
            <person name="Laroche J."/>
        </authorList>
    </citation>
    <scope>NUCLEOTIDE SEQUENCE [LARGE SCALE GENOMIC DNA]</scope>
    <source>
        <strain evidence="2 3">CCMP1005</strain>
    </source>
</reference>
<sequence>LNRSDKPQWRAVLNSRRPPPTDRSSVSIGPASPILPDPRRRAGHGRHGWAEPLPHQVPDRTEASSRTLPPARGRADERESRSVRPRNRWSPPALTTRTDGPDGGGRERCADDDDGRAAGCGSRIQGDSRVDRPPRSAVVEAAQGGHSS</sequence>
<evidence type="ECO:0000313" key="3">
    <source>
        <dbReference type="Proteomes" id="UP000266841"/>
    </source>
</evidence>
<feature type="compositionally biased region" description="Basic and acidic residues" evidence="1">
    <location>
        <begin position="73"/>
        <end position="82"/>
    </location>
</feature>
<dbReference type="AlphaFoldDB" id="K0SKZ6"/>
<feature type="region of interest" description="Disordered" evidence="1">
    <location>
        <begin position="1"/>
        <end position="148"/>
    </location>
</feature>
<organism evidence="2 3">
    <name type="scientific">Thalassiosira oceanica</name>
    <name type="common">Marine diatom</name>
    <dbReference type="NCBI Taxonomy" id="159749"/>
    <lineage>
        <taxon>Eukaryota</taxon>
        <taxon>Sar</taxon>
        <taxon>Stramenopiles</taxon>
        <taxon>Ochrophyta</taxon>
        <taxon>Bacillariophyta</taxon>
        <taxon>Coscinodiscophyceae</taxon>
        <taxon>Thalassiosirophycidae</taxon>
        <taxon>Thalassiosirales</taxon>
        <taxon>Thalassiosiraceae</taxon>
        <taxon>Thalassiosira</taxon>
    </lineage>
</organism>